<protein>
    <submittedName>
        <fullName evidence="1">Uncharacterized protein</fullName>
    </submittedName>
</protein>
<organism evidence="1 2">
    <name type="scientific">Solanum commersonii</name>
    <name type="common">Commerson's wild potato</name>
    <name type="synonym">Commerson's nightshade</name>
    <dbReference type="NCBI Taxonomy" id="4109"/>
    <lineage>
        <taxon>Eukaryota</taxon>
        <taxon>Viridiplantae</taxon>
        <taxon>Streptophyta</taxon>
        <taxon>Embryophyta</taxon>
        <taxon>Tracheophyta</taxon>
        <taxon>Spermatophyta</taxon>
        <taxon>Magnoliopsida</taxon>
        <taxon>eudicotyledons</taxon>
        <taxon>Gunneridae</taxon>
        <taxon>Pentapetalae</taxon>
        <taxon>asterids</taxon>
        <taxon>lamiids</taxon>
        <taxon>Solanales</taxon>
        <taxon>Solanaceae</taxon>
        <taxon>Solanoideae</taxon>
        <taxon>Solaneae</taxon>
        <taxon>Solanum</taxon>
    </lineage>
</organism>
<dbReference type="AlphaFoldDB" id="A0A9J5ZIR8"/>
<dbReference type="EMBL" id="JACXVP010000004">
    <property type="protein sequence ID" value="KAG5611999.1"/>
    <property type="molecule type" value="Genomic_DNA"/>
</dbReference>
<proteinExistence type="predicted"/>
<accession>A0A9J5ZIR8</accession>
<evidence type="ECO:0000313" key="1">
    <source>
        <dbReference type="EMBL" id="KAG5611999.1"/>
    </source>
</evidence>
<evidence type="ECO:0000313" key="2">
    <source>
        <dbReference type="Proteomes" id="UP000824120"/>
    </source>
</evidence>
<dbReference type="Proteomes" id="UP000824120">
    <property type="component" value="Chromosome 4"/>
</dbReference>
<name>A0A9J5ZIR8_SOLCO</name>
<gene>
    <name evidence="1" type="ORF">H5410_023280</name>
</gene>
<reference evidence="1 2" key="1">
    <citation type="submission" date="2020-09" db="EMBL/GenBank/DDBJ databases">
        <title>De no assembly of potato wild relative species, Solanum commersonii.</title>
        <authorList>
            <person name="Cho K."/>
        </authorList>
    </citation>
    <scope>NUCLEOTIDE SEQUENCE [LARGE SCALE GENOMIC DNA]</scope>
    <source>
        <strain evidence="1">LZ3.2</strain>
        <tissue evidence="1">Leaf</tissue>
    </source>
</reference>
<keyword evidence="2" id="KW-1185">Reference proteome</keyword>
<comment type="caution">
    <text evidence="1">The sequence shown here is derived from an EMBL/GenBank/DDBJ whole genome shotgun (WGS) entry which is preliminary data.</text>
</comment>
<sequence>MTHLLQRMTHLLDTCPESEAYPTCKSIVVTEESFVALDELAGATDDSYIVINDSSIGTSLCFFPNLAWYYNMYPTCKSSVTTNESSSAADDSSVAINDLSIGTSFWFNPSLTWYCNMYPTGKLSIAADDLPIRVQIINLLTKITYDVMPNDIGMKIGLIVAVQCEYQLKKKKMMNNQKKMVMNKKKKNDDDDDDEE</sequence>